<dbReference type="Gene3D" id="3.90.70.20">
    <property type="match status" value="1"/>
</dbReference>
<proteinExistence type="predicted"/>
<reference evidence="2 3" key="1">
    <citation type="journal article" date="2013" name="Genome Announc.">
        <title>Complete genome sequence of Myxococcus stipitatus strain DSM 14675, a fruiting myxobacterium.</title>
        <authorList>
            <person name="Huntley S."/>
            <person name="Kneip S."/>
            <person name="Treuner-Lange A."/>
            <person name="Sogaard-Andersen L."/>
        </authorList>
    </citation>
    <scope>NUCLEOTIDE SEQUENCE [LARGE SCALE GENOMIC DNA]</scope>
    <source>
        <strain evidence="3">DSM 14675 / JCM 12634 / Mx s8</strain>
    </source>
</reference>
<feature type="region of interest" description="Disordered" evidence="1">
    <location>
        <begin position="1"/>
        <end position="105"/>
    </location>
</feature>
<evidence type="ECO:0000256" key="1">
    <source>
        <dbReference type="SAM" id="MobiDB-lite"/>
    </source>
</evidence>
<organism evidence="2 3">
    <name type="scientific">Myxococcus stipitatus (strain DSM 14675 / JCM 12634 / Mx s8)</name>
    <dbReference type="NCBI Taxonomy" id="1278073"/>
    <lineage>
        <taxon>Bacteria</taxon>
        <taxon>Pseudomonadati</taxon>
        <taxon>Myxococcota</taxon>
        <taxon>Myxococcia</taxon>
        <taxon>Myxococcales</taxon>
        <taxon>Cystobacterineae</taxon>
        <taxon>Myxococcaceae</taxon>
        <taxon>Myxococcus</taxon>
    </lineage>
</organism>
<dbReference type="EMBL" id="CP004025">
    <property type="protein sequence ID" value="AGC42895.1"/>
    <property type="molecule type" value="Genomic_DNA"/>
</dbReference>
<protein>
    <recommendedName>
        <fullName evidence="4">Peptidase C58 YopT-type domain-containing protein</fullName>
    </recommendedName>
</protein>
<evidence type="ECO:0008006" key="4">
    <source>
        <dbReference type="Google" id="ProtNLM"/>
    </source>
</evidence>
<feature type="compositionally biased region" description="Polar residues" evidence="1">
    <location>
        <begin position="68"/>
        <end position="89"/>
    </location>
</feature>
<sequence>MTHITRTSPQLRPSVTTHSNATSESRPTTPIAGSPGTLPSTSTGTSPPPSQFDPNAPAHGQQPASPPATLQHQQALNSRRGSLGFTSRAPTPGPSQRPWGLSQSTQHSITNILQELSQDARLTLPVDQSNHPIIKTNHGVCGPMVEKWIGVTNQHGSAQAATAAFGQHLDQNIEHMLPMQQNLDAHLEHVNSTFDRVTTEQLAILERTASDITPLRKKEEQGTLTPAETATLSNLRQAFAAAKAEINGVTAFHQGEHAIVARQLGDGLPHTPGNRNTPMKGETRLDKATHMAQTACEFMADQGVGFYRLSMHPDSGPGHVIGMQVRENADGDHEFKLMDPNTGEFSADDFETLGALVARHAVELDYAKDFTKFTLDHYAAAPH</sequence>
<dbReference type="Proteomes" id="UP000011131">
    <property type="component" value="Chromosome"/>
</dbReference>
<dbReference type="PATRIC" id="fig|1278073.3.peg.1604"/>
<feature type="compositionally biased region" description="Polar residues" evidence="1">
    <location>
        <begin position="1"/>
        <end position="28"/>
    </location>
</feature>
<gene>
    <name evidence="2" type="ordered locus">MYSTI_01560</name>
</gene>
<dbReference type="HOGENOM" id="CLU_721255_0_0_7"/>
<dbReference type="RefSeq" id="WP_015347157.1">
    <property type="nucleotide sequence ID" value="NC_020126.1"/>
</dbReference>
<feature type="compositionally biased region" description="Low complexity" evidence="1">
    <location>
        <begin position="33"/>
        <end position="45"/>
    </location>
</feature>
<keyword evidence="3" id="KW-1185">Reference proteome</keyword>
<name>L7U4Y7_MYXSD</name>
<accession>L7U4Y7</accession>
<evidence type="ECO:0000313" key="2">
    <source>
        <dbReference type="EMBL" id="AGC42895.1"/>
    </source>
</evidence>
<dbReference type="AlphaFoldDB" id="L7U4Y7"/>
<evidence type="ECO:0000313" key="3">
    <source>
        <dbReference type="Proteomes" id="UP000011131"/>
    </source>
</evidence>
<dbReference type="KEGG" id="msd:MYSTI_01560"/>
<dbReference type="OrthoDB" id="5526793at2"/>